<evidence type="ECO:0000259" key="1">
    <source>
        <dbReference type="Pfam" id="PF00156"/>
    </source>
</evidence>
<protein>
    <submittedName>
        <fullName evidence="2">Phosphoribosyltransferase</fullName>
    </submittedName>
</protein>
<dbReference type="InterPro" id="IPR000836">
    <property type="entry name" value="PRTase_dom"/>
</dbReference>
<dbReference type="OrthoDB" id="56536at2157"/>
<reference evidence="2 3" key="1">
    <citation type="submission" date="2020-06" db="EMBL/GenBank/DDBJ databases">
        <title>Methanolobus halotolerans sp. nov., isolated from a saline lake Tus in Siberia.</title>
        <authorList>
            <person name="Shen Y."/>
            <person name="Chen S.-C."/>
            <person name="Lai M.-C."/>
            <person name="Huang H.-H."/>
            <person name="Chiu H.-H."/>
            <person name="Tang S.-L."/>
            <person name="Rogozin D.Y."/>
            <person name="Degermendzhy A.G."/>
        </authorList>
    </citation>
    <scope>NUCLEOTIDE SEQUENCE [LARGE SCALE GENOMIC DNA]</scope>
    <source>
        <strain evidence="2 3">DSM 21339</strain>
    </source>
</reference>
<proteinExistence type="predicted"/>
<keyword evidence="2" id="KW-0328">Glycosyltransferase</keyword>
<dbReference type="Proteomes" id="UP000509594">
    <property type="component" value="Chromosome"/>
</dbReference>
<feature type="domain" description="Phosphoribosyltransferase" evidence="1">
    <location>
        <begin position="9"/>
        <end position="173"/>
    </location>
</feature>
<keyword evidence="2" id="KW-0808">Transferase</keyword>
<dbReference type="Pfam" id="PF00156">
    <property type="entry name" value="Pribosyltran"/>
    <property type="match status" value="1"/>
</dbReference>
<dbReference type="Gene3D" id="3.40.50.2020">
    <property type="match status" value="1"/>
</dbReference>
<gene>
    <name evidence="2" type="ORF">HWN40_07580</name>
</gene>
<dbReference type="KEGG" id="mzi:HWN40_07580"/>
<dbReference type="CDD" id="cd06223">
    <property type="entry name" value="PRTases_typeI"/>
    <property type="match status" value="1"/>
</dbReference>
<name>A0A7D5IBV0_9EURY</name>
<dbReference type="AlphaFoldDB" id="A0A7D5IBV0"/>
<dbReference type="InterPro" id="IPR029057">
    <property type="entry name" value="PRTase-like"/>
</dbReference>
<organism evidence="2 3">
    <name type="scientific">Methanolobus zinderi</name>
    <dbReference type="NCBI Taxonomy" id="536044"/>
    <lineage>
        <taxon>Archaea</taxon>
        <taxon>Methanobacteriati</taxon>
        <taxon>Methanobacteriota</taxon>
        <taxon>Stenosarchaea group</taxon>
        <taxon>Methanomicrobia</taxon>
        <taxon>Methanosarcinales</taxon>
        <taxon>Methanosarcinaceae</taxon>
        <taxon>Methanolobus</taxon>
    </lineage>
</organism>
<sequence length="216" mass="23603">MVVFKDRTDAGKRLAEELEEYAGRDDVILLALPRGGVPVAFEVAKELDLELDVFIVRKLGVPGYEELAMGAISSGGVKVMNMSVVDSLQISGEDIDSVVEAERKELERREELYRKGKAKLDVTGRTAILIDDGLATGATMKAAVQALRAQKPENIVVAVPTASKEACEEFAADVDKTVCLTTPEPFYGVGAWYEDFAQTSDREVCDLLKKAEDMNR</sequence>
<keyword evidence="3" id="KW-1185">Reference proteome</keyword>
<dbReference type="GeneID" id="55821525"/>
<dbReference type="Gene3D" id="3.30.1310.20">
    <property type="entry name" value="PRTase-like"/>
    <property type="match status" value="1"/>
</dbReference>
<dbReference type="EMBL" id="CP058215">
    <property type="protein sequence ID" value="QLC50109.1"/>
    <property type="molecule type" value="Genomic_DNA"/>
</dbReference>
<accession>A0A7D5IBV0</accession>
<evidence type="ECO:0000313" key="2">
    <source>
        <dbReference type="EMBL" id="QLC50109.1"/>
    </source>
</evidence>
<evidence type="ECO:0000313" key="3">
    <source>
        <dbReference type="Proteomes" id="UP000509594"/>
    </source>
</evidence>
<dbReference type="SUPFAM" id="SSF53271">
    <property type="entry name" value="PRTase-like"/>
    <property type="match status" value="1"/>
</dbReference>
<dbReference type="GO" id="GO:0016757">
    <property type="term" value="F:glycosyltransferase activity"/>
    <property type="evidence" value="ECO:0007669"/>
    <property type="project" value="UniProtKB-KW"/>
</dbReference>
<dbReference type="RefSeq" id="WP_176965165.1">
    <property type="nucleotide sequence ID" value="NZ_CP058215.1"/>
</dbReference>